<keyword evidence="2" id="KW-0732">Signal</keyword>
<dbReference type="Gene3D" id="2.40.160.20">
    <property type="match status" value="1"/>
</dbReference>
<name>A0A832G1W5_9BACT</name>
<dbReference type="InterPro" id="IPR003394">
    <property type="entry name" value="Porin_opacity"/>
</dbReference>
<dbReference type="Pfam" id="PF02462">
    <property type="entry name" value="Opacity"/>
    <property type="match status" value="1"/>
</dbReference>
<dbReference type="AlphaFoldDB" id="A0A832G1W5"/>
<comment type="similarity">
    <text evidence="1">Belongs to the opacity porin family.</text>
</comment>
<gene>
    <name evidence="4" type="ORF">ENS56_10665</name>
</gene>
<dbReference type="InterPro" id="IPR011250">
    <property type="entry name" value="OMP/PagP_B-barrel"/>
</dbReference>
<organism evidence="4">
    <name type="scientific">Ignavibacterium album</name>
    <dbReference type="NCBI Taxonomy" id="591197"/>
    <lineage>
        <taxon>Bacteria</taxon>
        <taxon>Pseudomonadati</taxon>
        <taxon>Ignavibacteriota</taxon>
        <taxon>Ignavibacteria</taxon>
        <taxon>Ignavibacteriales</taxon>
        <taxon>Ignavibacteriaceae</taxon>
        <taxon>Ignavibacterium</taxon>
    </lineage>
</organism>
<protein>
    <recommendedName>
        <fullName evidence="3">Porin opacity type domain-containing protein</fullName>
    </recommendedName>
</protein>
<proteinExistence type="inferred from homology"/>
<evidence type="ECO:0000313" key="4">
    <source>
        <dbReference type="EMBL" id="HGT48489.1"/>
    </source>
</evidence>
<evidence type="ECO:0000259" key="3">
    <source>
        <dbReference type="Pfam" id="PF02462"/>
    </source>
</evidence>
<reference evidence="4" key="1">
    <citation type="journal article" date="2020" name="mSystems">
        <title>Genome- and Community-Level Interaction Insights into Carbon Utilization and Element Cycling Functions of Hydrothermarchaeota in Hydrothermal Sediment.</title>
        <authorList>
            <person name="Zhou Z."/>
            <person name="Liu Y."/>
            <person name="Xu W."/>
            <person name="Pan J."/>
            <person name="Luo Z.H."/>
            <person name="Li M."/>
        </authorList>
    </citation>
    <scope>NUCLEOTIDE SEQUENCE [LARGE SCALE GENOMIC DNA]</scope>
    <source>
        <strain evidence="4">SpSt-500</strain>
    </source>
</reference>
<dbReference type="EMBL" id="DSVI01000018">
    <property type="protein sequence ID" value="HGT48489.1"/>
    <property type="molecule type" value="Genomic_DNA"/>
</dbReference>
<feature type="chain" id="PRO_5032660441" description="Porin opacity type domain-containing protein" evidence="2">
    <location>
        <begin position="21"/>
        <end position="243"/>
    </location>
</feature>
<comment type="caution">
    <text evidence="4">The sequence shown here is derived from an EMBL/GenBank/DDBJ whole genome shotgun (WGS) entry which is preliminary data.</text>
</comment>
<evidence type="ECO:0000256" key="2">
    <source>
        <dbReference type="SAM" id="SignalP"/>
    </source>
</evidence>
<feature type="signal peptide" evidence="2">
    <location>
        <begin position="1"/>
        <end position="20"/>
    </location>
</feature>
<sequence length="243" mass="26359">MKKILLILLFSTSFFSFSFAQITAQVGGGISYNLPQGDAGGSTDEFYKGTKYGLSNGLSFFLKARAGILGTSFFAELDYTKLSGDGNADENRGTVEVKQNIFSIKLGPEILIDIPLSPVSPYIAPYISVNQFSGEVSFKGVSRVPSGTYDIKSTTRIGAGGAAGILFKLNPAMKIDLSIHYQLMNLFGKEFSAASTNPDRLDSYKSLNDDKDPLYQANDDTHIISDKRSINNLQFKVGLMIGL</sequence>
<accession>A0A832G1W5</accession>
<dbReference type="SUPFAM" id="SSF56925">
    <property type="entry name" value="OMPA-like"/>
    <property type="match status" value="1"/>
</dbReference>
<feature type="domain" description="Porin opacity type" evidence="3">
    <location>
        <begin position="78"/>
        <end position="185"/>
    </location>
</feature>
<evidence type="ECO:0000256" key="1">
    <source>
        <dbReference type="ARBA" id="ARBA00009830"/>
    </source>
</evidence>